<evidence type="ECO:0000313" key="1">
    <source>
        <dbReference type="EMBL" id="MDK3019538.1"/>
    </source>
</evidence>
<dbReference type="Proteomes" id="UP001243757">
    <property type="component" value="Unassembled WGS sequence"/>
</dbReference>
<evidence type="ECO:0008006" key="3">
    <source>
        <dbReference type="Google" id="ProtNLM"/>
    </source>
</evidence>
<proteinExistence type="predicted"/>
<reference evidence="1 2" key="1">
    <citation type="submission" date="2023-05" db="EMBL/GenBank/DDBJ databases">
        <title>Pseudodonghicola sp. nov.</title>
        <authorList>
            <person name="Huang J."/>
        </authorList>
    </citation>
    <scope>NUCLEOTIDE SEQUENCE [LARGE SCALE GENOMIC DNA]</scope>
    <source>
        <strain evidence="1 2">IC7</strain>
    </source>
</reference>
<dbReference type="EMBL" id="JASNJD010000015">
    <property type="protein sequence ID" value="MDK3019538.1"/>
    <property type="molecule type" value="Genomic_DNA"/>
</dbReference>
<accession>A0ABT7F4K9</accession>
<keyword evidence="2" id="KW-1185">Reference proteome</keyword>
<dbReference type="RefSeq" id="WP_284482310.1">
    <property type="nucleotide sequence ID" value="NZ_JASNJD010000015.1"/>
</dbReference>
<organism evidence="1 2">
    <name type="scientific">Pseudodonghicola flavimaris</name>
    <dbReference type="NCBI Taxonomy" id="3050036"/>
    <lineage>
        <taxon>Bacteria</taxon>
        <taxon>Pseudomonadati</taxon>
        <taxon>Pseudomonadota</taxon>
        <taxon>Alphaproteobacteria</taxon>
        <taxon>Rhodobacterales</taxon>
        <taxon>Paracoccaceae</taxon>
        <taxon>Pseudodonghicola</taxon>
    </lineage>
</organism>
<name>A0ABT7F4K9_9RHOB</name>
<comment type="caution">
    <text evidence="1">The sequence shown here is derived from an EMBL/GenBank/DDBJ whole genome shotgun (WGS) entry which is preliminary data.</text>
</comment>
<protein>
    <recommendedName>
        <fullName evidence="3">Dihydroorotate dehydrogenase</fullName>
    </recommendedName>
</protein>
<gene>
    <name evidence="1" type="ORF">QO033_17800</name>
</gene>
<sequence>MTDKQRQDVGLDGFFAAARRDRDTMPVGLAERMRADAAMVQAGFARAAAPVPAQGDGLLGQLWRALGGWPALSGMAAACAAGVWIGVAPPTFLPDPLGLVTQAQEQADVNVLDGYTLSTLIQEDG</sequence>
<evidence type="ECO:0000313" key="2">
    <source>
        <dbReference type="Proteomes" id="UP001243757"/>
    </source>
</evidence>